<dbReference type="Proteomes" id="UP000054928">
    <property type="component" value="Unassembled WGS sequence"/>
</dbReference>
<name>A0A0P1ABV0_PLAHL</name>
<comment type="similarity">
    <text evidence="1">Belongs to the NAD kinase family.</text>
</comment>
<keyword evidence="5" id="KW-0520">NAD</keyword>
<dbReference type="InterPro" id="IPR017438">
    <property type="entry name" value="ATP-NAD_kinase_N"/>
</dbReference>
<dbReference type="InterPro" id="IPR016064">
    <property type="entry name" value="NAD/diacylglycerol_kinase_sf"/>
</dbReference>
<dbReference type="InterPro" id="IPR008942">
    <property type="entry name" value="ENTH_VHS"/>
</dbReference>
<dbReference type="AlphaFoldDB" id="A0A0P1ABV0"/>
<evidence type="ECO:0000256" key="6">
    <source>
        <dbReference type="SAM" id="MobiDB-lite"/>
    </source>
</evidence>
<dbReference type="GeneID" id="36403466"/>
<protein>
    <submittedName>
        <fullName evidence="8">Nad kinase</fullName>
    </submittedName>
</protein>
<keyword evidence="3 8" id="KW-0418">Kinase</keyword>
<dbReference type="Gene3D" id="3.40.50.10330">
    <property type="entry name" value="Probable inorganic polyphosphate/atp-NAD kinase, domain 1"/>
    <property type="match status" value="1"/>
</dbReference>
<dbReference type="STRING" id="4781.A0A0P1ABV0"/>
<dbReference type="Pfam" id="PF20143">
    <property type="entry name" value="NAD_kinase_C"/>
    <property type="match status" value="1"/>
</dbReference>
<dbReference type="PANTHER" id="PTHR20275:SF0">
    <property type="entry name" value="NAD KINASE"/>
    <property type="match status" value="1"/>
</dbReference>
<proteinExistence type="inferred from homology"/>
<dbReference type="RefSeq" id="XP_024574699.1">
    <property type="nucleotide sequence ID" value="XM_024723754.1"/>
</dbReference>
<dbReference type="Gene3D" id="1.25.40.90">
    <property type="match status" value="1"/>
</dbReference>
<dbReference type="InterPro" id="IPR002504">
    <property type="entry name" value="NADK"/>
</dbReference>
<sequence length="805" mass="90220">MDRLAEATNQYEDSVPLVLMKEIADSTMVDNCDAEKVVDYLLERLDENNYNIKLNSLQIILFCIQEGSPAFTNAIKKVEQKIAAISQFSSSHELMCGDEIYRRIRLASQEVLVCLNKKLLSVPPLQVQKLYDGAANSRQLLQEDNTMCHKEKSEQHYSMIGGTEKVSSHSATYHDNLLDGYQGTSICSSDETSKDSLDGCSQITILNASFNSHKDDYDSQDTDRLSHAESNDCKSHQISAHGLSQQPEKVLHSVPSLVSTSPSSKSSDTGAWDSAKDVNELRKDEEPSPAIIDSNYRRQQQHLKPCPARSSYCAASGDGYAIENDLLGMEERLKRILTFCEYQRENPLRLQDKIHDLQEQLRQAIAEKNYWMKRCKELTTHHPPTAEVTKVDLQCAKSRPRQRSNSELILIADTCTQSDHGSIFSEGSSTFEDSGALSNCKKEHANDFAVQRSIFRLLQCSDEQCEVFMPMNRSIRTQHRSRNNVQLMWDEPPRTVLVVKKPNESETTDMLVRLTSWLSKEKKMEVVLEQSVFEELALPHTKTWGSKPQDWTECQNRIDFVISLGGDGTVLWVSSLFSKSVPPVFSLAMGSLGFLTPFDAENAVEHLTSVINGGFYMSLRSRLSCTIYRGDKERAITGNLHALNEIVIDRGPSGALVELNCYCDGLEVTKIAADGIIIATPTGSTAYSLSAGGSMAHPSVPSMLFTPICPHTLSFRPLIFHDSATLKIEFPSSSRASACYVSFDGKDRVRLERGDSIIVRVSSYPLPSICRANENQDWFESMITNLNWNQRRAQKPWQPAVTSKM</sequence>
<evidence type="ECO:0000256" key="5">
    <source>
        <dbReference type="ARBA" id="ARBA00023027"/>
    </source>
</evidence>
<evidence type="ECO:0000256" key="1">
    <source>
        <dbReference type="ARBA" id="ARBA00010995"/>
    </source>
</evidence>
<dbReference type="InterPro" id="IPR017437">
    <property type="entry name" value="ATP-NAD_kinase_PpnK-typ_C"/>
</dbReference>
<feature type="domain" description="ENTH" evidence="7">
    <location>
        <begin position="4"/>
        <end position="117"/>
    </location>
</feature>
<keyword evidence="2" id="KW-0808">Transferase</keyword>
<dbReference type="PANTHER" id="PTHR20275">
    <property type="entry name" value="NAD KINASE"/>
    <property type="match status" value="1"/>
</dbReference>
<evidence type="ECO:0000313" key="8">
    <source>
        <dbReference type="EMBL" id="CEG38330.1"/>
    </source>
</evidence>
<feature type="compositionally biased region" description="Basic and acidic residues" evidence="6">
    <location>
        <begin position="274"/>
        <end position="286"/>
    </location>
</feature>
<evidence type="ECO:0000256" key="3">
    <source>
        <dbReference type="ARBA" id="ARBA00022777"/>
    </source>
</evidence>
<evidence type="ECO:0000259" key="7">
    <source>
        <dbReference type="Pfam" id="PF01417"/>
    </source>
</evidence>
<organism evidence="8 9">
    <name type="scientific">Plasmopara halstedii</name>
    <name type="common">Downy mildew of sunflower</name>
    <dbReference type="NCBI Taxonomy" id="4781"/>
    <lineage>
        <taxon>Eukaryota</taxon>
        <taxon>Sar</taxon>
        <taxon>Stramenopiles</taxon>
        <taxon>Oomycota</taxon>
        <taxon>Peronosporomycetes</taxon>
        <taxon>Peronosporales</taxon>
        <taxon>Peronosporaceae</taxon>
        <taxon>Plasmopara</taxon>
    </lineage>
</organism>
<dbReference type="OrthoDB" id="24581at2759"/>
<feature type="compositionally biased region" description="Polar residues" evidence="6">
    <location>
        <begin position="236"/>
        <end position="247"/>
    </location>
</feature>
<feature type="compositionally biased region" description="Low complexity" evidence="6">
    <location>
        <begin position="253"/>
        <end position="267"/>
    </location>
</feature>
<feature type="compositionally biased region" description="Basic and acidic residues" evidence="6">
    <location>
        <begin position="212"/>
        <end position="235"/>
    </location>
</feature>
<dbReference type="SUPFAM" id="SSF111331">
    <property type="entry name" value="NAD kinase/diacylglycerol kinase-like"/>
    <property type="match status" value="1"/>
</dbReference>
<dbReference type="EMBL" id="CCYD01000321">
    <property type="protein sequence ID" value="CEG38330.1"/>
    <property type="molecule type" value="Genomic_DNA"/>
</dbReference>
<keyword evidence="9" id="KW-1185">Reference proteome</keyword>
<dbReference type="GO" id="GO:0006741">
    <property type="term" value="P:NADP+ biosynthetic process"/>
    <property type="evidence" value="ECO:0007669"/>
    <property type="project" value="InterPro"/>
</dbReference>
<dbReference type="Pfam" id="PF01417">
    <property type="entry name" value="ENTH"/>
    <property type="match status" value="1"/>
</dbReference>
<dbReference type="FunFam" id="2.60.200.30:FF:000017">
    <property type="entry name" value="NAD kinase, putative"/>
    <property type="match status" value="1"/>
</dbReference>
<dbReference type="HAMAP" id="MF_00361">
    <property type="entry name" value="NAD_kinase"/>
    <property type="match status" value="1"/>
</dbReference>
<dbReference type="GO" id="GO:0003951">
    <property type="term" value="F:NAD+ kinase activity"/>
    <property type="evidence" value="ECO:0007669"/>
    <property type="project" value="InterPro"/>
</dbReference>
<dbReference type="Pfam" id="PF01513">
    <property type="entry name" value="NAD_kinase"/>
    <property type="match status" value="1"/>
</dbReference>
<dbReference type="SUPFAM" id="SSF48464">
    <property type="entry name" value="ENTH/VHS domain"/>
    <property type="match status" value="1"/>
</dbReference>
<evidence type="ECO:0000313" key="9">
    <source>
        <dbReference type="Proteomes" id="UP000054928"/>
    </source>
</evidence>
<accession>A0A0P1ABV0</accession>
<dbReference type="Gene3D" id="2.60.200.30">
    <property type="entry name" value="Probable inorganic polyphosphate/atp-NAD kinase, domain 2"/>
    <property type="match status" value="1"/>
</dbReference>
<keyword evidence="4" id="KW-0521">NADP</keyword>
<dbReference type="GO" id="GO:0019674">
    <property type="term" value="P:NAD+ metabolic process"/>
    <property type="evidence" value="ECO:0007669"/>
    <property type="project" value="InterPro"/>
</dbReference>
<dbReference type="InterPro" id="IPR013809">
    <property type="entry name" value="ENTH"/>
</dbReference>
<feature type="region of interest" description="Disordered" evidence="6">
    <location>
        <begin position="212"/>
        <end position="299"/>
    </location>
</feature>
<reference evidence="9" key="1">
    <citation type="submission" date="2014-09" db="EMBL/GenBank/DDBJ databases">
        <authorList>
            <person name="Sharma Rahul"/>
            <person name="Thines Marco"/>
        </authorList>
    </citation>
    <scope>NUCLEOTIDE SEQUENCE [LARGE SCALE GENOMIC DNA]</scope>
</reference>
<evidence type="ECO:0000256" key="2">
    <source>
        <dbReference type="ARBA" id="ARBA00022679"/>
    </source>
</evidence>
<evidence type="ECO:0000256" key="4">
    <source>
        <dbReference type="ARBA" id="ARBA00022857"/>
    </source>
</evidence>